<dbReference type="KEGG" id="acru:HHL28_17265"/>
<evidence type="ECO:0000256" key="4">
    <source>
        <dbReference type="ARBA" id="ARBA00022475"/>
    </source>
</evidence>
<evidence type="ECO:0000313" key="10">
    <source>
        <dbReference type="Proteomes" id="UP000501891"/>
    </source>
</evidence>
<dbReference type="EMBL" id="CP051775">
    <property type="protein sequence ID" value="QJE74580.1"/>
    <property type="molecule type" value="Genomic_DNA"/>
</dbReference>
<keyword evidence="4 8" id="KW-1003">Cell membrane</keyword>
<keyword evidence="10" id="KW-1185">Reference proteome</keyword>
<gene>
    <name evidence="9" type="ORF">HHL28_17265</name>
</gene>
<reference evidence="9" key="1">
    <citation type="submission" date="2020-04" db="EMBL/GenBank/DDBJ databases">
        <title>A desert anoxygenic phototrophic bacterium fixes CO2 using RubisCO under aerobic conditions.</title>
        <authorList>
            <person name="Tang K."/>
        </authorList>
    </citation>
    <scope>NUCLEOTIDE SEQUENCE [LARGE SCALE GENOMIC DNA]</scope>
    <source>
        <strain evidence="9">MIMtkB3</strain>
    </source>
</reference>
<accession>A0A858RAS9</accession>
<evidence type="ECO:0000256" key="5">
    <source>
        <dbReference type="ARBA" id="ARBA00022692"/>
    </source>
</evidence>
<evidence type="ECO:0000256" key="3">
    <source>
        <dbReference type="ARBA" id="ARBA00022448"/>
    </source>
</evidence>
<comment type="similarity">
    <text evidence="2 8">Belongs to the 4-toluene sulfonate uptake permease (TSUP) (TC 2.A.102) family.</text>
</comment>
<dbReference type="AlphaFoldDB" id="A0A858RAS9"/>
<feature type="transmembrane region" description="Helical" evidence="8">
    <location>
        <begin position="186"/>
        <end position="208"/>
    </location>
</feature>
<evidence type="ECO:0000256" key="8">
    <source>
        <dbReference type="RuleBase" id="RU363041"/>
    </source>
</evidence>
<feature type="transmembrane region" description="Helical" evidence="8">
    <location>
        <begin position="228"/>
        <end position="246"/>
    </location>
</feature>
<keyword evidence="7 8" id="KW-0472">Membrane</keyword>
<sequence length="262" mass="26977">MDPVNLLFLVPAALLAGFVDAVAGGGGLVTVPALLATGIPPAQALATNKLQGSFGTLMSTWTFWKAGQIDIRSMLFPVVCVLVGAAAGTVAVQVIDASLISAVIPFLLVAIALYFLLSPRAGDLEAQARVSLPVFGLTVGIAVGFYDGFFGPGTGSFFAIGCVALLGMPMRKATANTKLLNFTSNVVSLAVFALGGQIIWWVGLAMAVGQVTGSFIGSHAALRFGAKLVRPLLVVVCLAMTVRLVANPQHPVYGWVSGLFSG</sequence>
<dbReference type="InterPro" id="IPR002781">
    <property type="entry name" value="TM_pro_TauE-like"/>
</dbReference>
<dbReference type="PANTHER" id="PTHR30269">
    <property type="entry name" value="TRANSMEMBRANE PROTEIN YFCA"/>
    <property type="match status" value="1"/>
</dbReference>
<evidence type="ECO:0000256" key="7">
    <source>
        <dbReference type="ARBA" id="ARBA00023136"/>
    </source>
</evidence>
<dbReference type="GO" id="GO:0005886">
    <property type="term" value="C:plasma membrane"/>
    <property type="evidence" value="ECO:0007669"/>
    <property type="project" value="UniProtKB-SubCell"/>
</dbReference>
<evidence type="ECO:0000313" key="9">
    <source>
        <dbReference type="EMBL" id="QJE74580.1"/>
    </source>
</evidence>
<dbReference type="PANTHER" id="PTHR30269:SF0">
    <property type="entry name" value="MEMBRANE TRANSPORTER PROTEIN YFCA-RELATED"/>
    <property type="match status" value="1"/>
</dbReference>
<dbReference type="Pfam" id="PF01925">
    <property type="entry name" value="TauE"/>
    <property type="match status" value="1"/>
</dbReference>
<feature type="transmembrane region" description="Helical" evidence="8">
    <location>
        <begin position="137"/>
        <end position="166"/>
    </location>
</feature>
<keyword evidence="5 8" id="KW-0812">Transmembrane</keyword>
<dbReference type="InterPro" id="IPR052017">
    <property type="entry name" value="TSUP"/>
</dbReference>
<comment type="subcellular location">
    <subcellularLocation>
        <location evidence="1 8">Cell membrane</location>
        <topology evidence="1 8">Multi-pass membrane protein</topology>
    </subcellularLocation>
</comment>
<name>A0A858RAS9_9PROT</name>
<protein>
    <recommendedName>
        <fullName evidence="8">Probable membrane transporter protein</fullName>
    </recommendedName>
</protein>
<proteinExistence type="inferred from homology"/>
<keyword evidence="3" id="KW-0813">Transport</keyword>
<organism evidence="9 10">
    <name type="scientific">Aerophototrophica crusticola</name>
    <dbReference type="NCBI Taxonomy" id="1709002"/>
    <lineage>
        <taxon>Bacteria</taxon>
        <taxon>Pseudomonadati</taxon>
        <taxon>Pseudomonadota</taxon>
        <taxon>Alphaproteobacteria</taxon>
        <taxon>Rhodospirillales</taxon>
        <taxon>Rhodospirillaceae</taxon>
        <taxon>Aerophototrophica</taxon>
    </lineage>
</organism>
<evidence type="ECO:0000256" key="2">
    <source>
        <dbReference type="ARBA" id="ARBA00009142"/>
    </source>
</evidence>
<keyword evidence="6 8" id="KW-1133">Transmembrane helix</keyword>
<evidence type="ECO:0000256" key="6">
    <source>
        <dbReference type="ARBA" id="ARBA00022989"/>
    </source>
</evidence>
<feature type="transmembrane region" description="Helical" evidence="8">
    <location>
        <begin position="74"/>
        <end position="92"/>
    </location>
</feature>
<evidence type="ECO:0000256" key="1">
    <source>
        <dbReference type="ARBA" id="ARBA00004651"/>
    </source>
</evidence>
<feature type="transmembrane region" description="Helical" evidence="8">
    <location>
        <begin position="99"/>
        <end position="117"/>
    </location>
</feature>
<dbReference type="Proteomes" id="UP000501891">
    <property type="component" value="Chromosome"/>
</dbReference>